<dbReference type="GO" id="GO:0005634">
    <property type="term" value="C:nucleus"/>
    <property type="evidence" value="ECO:0007669"/>
    <property type="project" value="TreeGrafter"/>
</dbReference>
<evidence type="ECO:0000313" key="2">
    <source>
        <dbReference type="EMBL" id="KAK8393075.1"/>
    </source>
</evidence>
<gene>
    <name evidence="2" type="ORF">O3P69_013243</name>
</gene>
<comment type="caution">
    <text evidence="2">The sequence shown here is derived from an EMBL/GenBank/DDBJ whole genome shotgun (WGS) entry which is preliminary data.</text>
</comment>
<dbReference type="GO" id="GO:0071949">
    <property type="term" value="F:FAD binding"/>
    <property type="evidence" value="ECO:0007669"/>
    <property type="project" value="TreeGrafter"/>
</dbReference>
<organism evidence="2 3">
    <name type="scientific">Scylla paramamosain</name>
    <name type="common">Mud crab</name>
    <dbReference type="NCBI Taxonomy" id="85552"/>
    <lineage>
        <taxon>Eukaryota</taxon>
        <taxon>Metazoa</taxon>
        <taxon>Ecdysozoa</taxon>
        <taxon>Arthropoda</taxon>
        <taxon>Crustacea</taxon>
        <taxon>Multicrustacea</taxon>
        <taxon>Malacostraca</taxon>
        <taxon>Eumalacostraca</taxon>
        <taxon>Eucarida</taxon>
        <taxon>Decapoda</taxon>
        <taxon>Pleocyemata</taxon>
        <taxon>Brachyura</taxon>
        <taxon>Eubrachyura</taxon>
        <taxon>Portunoidea</taxon>
        <taxon>Portunidae</taxon>
        <taxon>Portuninae</taxon>
        <taxon>Scylla</taxon>
    </lineage>
</organism>
<reference evidence="2 3" key="1">
    <citation type="submission" date="2023-03" db="EMBL/GenBank/DDBJ databases">
        <title>High-quality genome of Scylla paramamosain provides insights in environmental adaptation.</title>
        <authorList>
            <person name="Zhang L."/>
        </authorList>
    </citation>
    <scope>NUCLEOTIDE SEQUENCE [LARGE SCALE GENOMIC DNA]</scope>
    <source>
        <strain evidence="2">LZ_2023a</strain>
        <tissue evidence="2">Muscle</tissue>
    </source>
</reference>
<dbReference type="GO" id="GO:0003677">
    <property type="term" value="F:DNA binding"/>
    <property type="evidence" value="ECO:0007669"/>
    <property type="project" value="TreeGrafter"/>
</dbReference>
<name>A0AAW0U2I3_SCYPA</name>
<dbReference type="GO" id="GO:0043153">
    <property type="term" value="P:entrainment of circadian clock by photoperiod"/>
    <property type="evidence" value="ECO:0007669"/>
    <property type="project" value="TreeGrafter"/>
</dbReference>
<dbReference type="AlphaFoldDB" id="A0AAW0U2I3"/>
<dbReference type="InterPro" id="IPR006050">
    <property type="entry name" value="DNA_photolyase_N"/>
</dbReference>
<keyword evidence="3" id="KW-1185">Reference proteome</keyword>
<feature type="domain" description="Photolyase/cryptochrome alpha/beta" evidence="1">
    <location>
        <begin position="71"/>
        <end position="149"/>
    </location>
</feature>
<evidence type="ECO:0000313" key="3">
    <source>
        <dbReference type="Proteomes" id="UP001487740"/>
    </source>
</evidence>
<dbReference type="GO" id="GO:0005737">
    <property type="term" value="C:cytoplasm"/>
    <property type="evidence" value="ECO:0007669"/>
    <property type="project" value="TreeGrafter"/>
</dbReference>
<proteinExistence type="predicted"/>
<dbReference type="SUPFAM" id="SSF52425">
    <property type="entry name" value="Cryptochrome/photolyase, N-terminal domain"/>
    <property type="match status" value="1"/>
</dbReference>
<dbReference type="PANTHER" id="PTHR11455">
    <property type="entry name" value="CRYPTOCHROME"/>
    <property type="match status" value="1"/>
</dbReference>
<evidence type="ECO:0000259" key="1">
    <source>
        <dbReference type="PROSITE" id="PS51645"/>
    </source>
</evidence>
<dbReference type="Pfam" id="PF00875">
    <property type="entry name" value="DNA_photolyase"/>
    <property type="match status" value="1"/>
</dbReference>
<protein>
    <recommendedName>
        <fullName evidence="1">Photolyase/cryptochrome alpha/beta domain-containing protein</fullName>
    </recommendedName>
</protein>
<dbReference type="Proteomes" id="UP001487740">
    <property type="component" value="Unassembled WGS sequence"/>
</dbReference>
<dbReference type="InterPro" id="IPR002081">
    <property type="entry name" value="Cryptochrome/DNA_photolyase_1"/>
</dbReference>
<dbReference type="InterPro" id="IPR014729">
    <property type="entry name" value="Rossmann-like_a/b/a_fold"/>
</dbReference>
<dbReference type="PANTHER" id="PTHR11455:SF17">
    <property type="entry name" value="CRYPTOCHROME-1"/>
    <property type="match status" value="1"/>
</dbReference>
<dbReference type="InterPro" id="IPR036155">
    <property type="entry name" value="Crypto/Photolyase_N_sf"/>
</dbReference>
<accession>A0AAW0U2I3</accession>
<dbReference type="Gene3D" id="3.40.50.620">
    <property type="entry name" value="HUPs"/>
    <property type="match status" value="1"/>
</dbReference>
<dbReference type="GO" id="GO:0045892">
    <property type="term" value="P:negative regulation of DNA-templated transcription"/>
    <property type="evidence" value="ECO:0007669"/>
    <property type="project" value="TreeGrafter"/>
</dbReference>
<dbReference type="PROSITE" id="PS51645">
    <property type="entry name" value="PHR_CRY_ALPHA_BETA"/>
    <property type="match status" value="1"/>
</dbReference>
<dbReference type="GO" id="GO:0032922">
    <property type="term" value="P:circadian regulation of gene expression"/>
    <property type="evidence" value="ECO:0007669"/>
    <property type="project" value="TreeGrafter"/>
</dbReference>
<sequence>MYEKNLNEILTQCSEDGGFILQQSHHKANLIYKVLRLQYLHAPSKGVSSLHSSSCVIHENVLVNECQEMRKVAVHWFRHGLRLHDNPALLEALQDAKMFYAIFIFDGESAGTKFTGYNRQKYLTESLLDMDQQLKGCWISALCLQRKSN</sequence>
<dbReference type="EMBL" id="JARAKH010000021">
    <property type="protein sequence ID" value="KAK8393075.1"/>
    <property type="molecule type" value="Genomic_DNA"/>
</dbReference>